<dbReference type="Proteomes" id="UP000239865">
    <property type="component" value="Unassembled WGS sequence"/>
</dbReference>
<proteinExistence type="predicted"/>
<accession>A0A2S7DC17</accession>
<organism evidence="1 2">
    <name type="scientific">Xanthomonas melonis</name>
    <dbReference type="NCBI Taxonomy" id="56456"/>
    <lineage>
        <taxon>Bacteria</taxon>
        <taxon>Pseudomonadati</taxon>
        <taxon>Pseudomonadota</taxon>
        <taxon>Gammaproteobacteria</taxon>
        <taxon>Lysobacterales</taxon>
        <taxon>Lysobacteraceae</taxon>
        <taxon>Xanthomonas</taxon>
    </lineage>
</organism>
<evidence type="ECO:0000313" key="1">
    <source>
        <dbReference type="EMBL" id="PPU71274.1"/>
    </source>
</evidence>
<reference evidence="1 2" key="1">
    <citation type="submission" date="2016-08" db="EMBL/GenBank/DDBJ databases">
        <authorList>
            <person name="Seilhamer J.J."/>
        </authorList>
    </citation>
    <scope>NUCLEOTIDE SEQUENCE [LARGE SCALE GENOMIC DNA]</scope>
    <source>
        <strain evidence="1 2">CFBP4644</strain>
    </source>
</reference>
<dbReference type="EMBL" id="MDEH01000011">
    <property type="protein sequence ID" value="PPU71274.1"/>
    <property type="molecule type" value="Genomic_DNA"/>
</dbReference>
<gene>
    <name evidence="1" type="ORF">XmelCFBP4644_16185</name>
</gene>
<comment type="caution">
    <text evidence="1">The sequence shown here is derived from an EMBL/GenBank/DDBJ whole genome shotgun (WGS) entry which is preliminary data.</text>
</comment>
<name>A0A2S7DC17_9XANT</name>
<protein>
    <submittedName>
        <fullName evidence="1">Uncharacterized protein</fullName>
    </submittedName>
</protein>
<dbReference type="AlphaFoldDB" id="A0A2S7DC17"/>
<evidence type="ECO:0000313" key="2">
    <source>
        <dbReference type="Proteomes" id="UP000239865"/>
    </source>
</evidence>
<sequence>MHQKIYEQCVADSDRSVASAFRDALNQSFEQNKKSPSAGMCAAFNDGRITIASVMALVIAREGKLNAQVDPGDPRIPIYQEKLKAQCAIDPTSRLLTHIQRVTSELTEKEQKDRQQAMDQAKQAFIADTQAQAEKVISDVAVGRLPTCAQMVRISADGNSESRKVVDDVVALATDAALARLPIDQAAYTRWNIENSAQGVGFDSCAESGGDMADAVAQYNWSKEEVGPWAEQNEYLMQKEAAKRSGEESGEVEIKHGI</sequence>